<name>A0A5N5TF48_9CRUS</name>
<feature type="domain" description="Mediator of RNA polymerase II transcription subunit 14 RM5" evidence="2">
    <location>
        <begin position="115"/>
        <end position="210"/>
    </location>
</feature>
<dbReference type="EMBL" id="SEYY01002306">
    <property type="protein sequence ID" value="KAB7504809.1"/>
    <property type="molecule type" value="Genomic_DNA"/>
</dbReference>
<evidence type="ECO:0000259" key="1">
    <source>
        <dbReference type="Pfam" id="PF22984"/>
    </source>
</evidence>
<sequence length="449" mass="50065">MFLLIVKEASIEDDPNDDSVQTSLPKSYLRAYKLLPIDPFSCIHGPTTKVDALDTIDSQLSGKRKGPPTKNDPTSKRIKAPAYFLREVAQVVAMCDHIYPLAHVGYELQQLGVRTGNIQVEEGGVGLVLRLIDLPSSADISSSTLKTLTKHLLSGSLRTTVMLKFNSPQYYMSNKSLVMEYVFTNCPLTSLSPRETGNRRPVIFTYETPTPDSVQKTVQAILSDWISISKLYELVLVFAKYYNHSVDPSTGGSSLNFLNGVGSGLKILSEIVKIRSYNYRSITLSYGPSYDAYVIVKYNVEKKKFILNFGMTGTGVWATNAHTLLGPQLEELLNMHGETSLVQISFLLHYTYHPLLALSKLQPTLHPGAIDKCHHPIQIFTVIASSPTRVRIFYRNIYCLEVDFLPNGLVSIRDGAFSSFQMSRAIEEFTPIKGLKAFLSKYVDESAIQ</sequence>
<protein>
    <submittedName>
        <fullName evidence="3">Uncharacterized protein</fullName>
    </submittedName>
</protein>
<dbReference type="PANTHER" id="PTHR12809:SF2">
    <property type="entry name" value="MEDIATOR OF RNA POLYMERASE II TRANSCRIPTION SUBUNIT 14"/>
    <property type="match status" value="1"/>
</dbReference>
<gene>
    <name evidence="3" type="ORF">Anas_09210</name>
</gene>
<dbReference type="GO" id="GO:0006357">
    <property type="term" value="P:regulation of transcription by RNA polymerase II"/>
    <property type="evidence" value="ECO:0007669"/>
    <property type="project" value="InterPro"/>
</dbReference>
<dbReference type="InterPro" id="IPR055114">
    <property type="entry name" value="Med14_RM6"/>
</dbReference>
<accession>A0A5N5TF48</accession>
<organism evidence="3 4">
    <name type="scientific">Armadillidium nasatum</name>
    <dbReference type="NCBI Taxonomy" id="96803"/>
    <lineage>
        <taxon>Eukaryota</taxon>
        <taxon>Metazoa</taxon>
        <taxon>Ecdysozoa</taxon>
        <taxon>Arthropoda</taxon>
        <taxon>Crustacea</taxon>
        <taxon>Multicrustacea</taxon>
        <taxon>Malacostraca</taxon>
        <taxon>Eumalacostraca</taxon>
        <taxon>Peracarida</taxon>
        <taxon>Isopoda</taxon>
        <taxon>Oniscidea</taxon>
        <taxon>Crinocheta</taxon>
        <taxon>Armadillidiidae</taxon>
        <taxon>Armadillidium</taxon>
    </lineage>
</organism>
<feature type="domain" description="Mediator of RNA polymerase II transcription subunit 14 RM6" evidence="1">
    <location>
        <begin position="268"/>
        <end position="336"/>
    </location>
</feature>
<keyword evidence="4" id="KW-1185">Reference proteome</keyword>
<evidence type="ECO:0000313" key="4">
    <source>
        <dbReference type="Proteomes" id="UP000326759"/>
    </source>
</evidence>
<dbReference type="GO" id="GO:0070847">
    <property type="term" value="C:core mediator complex"/>
    <property type="evidence" value="ECO:0007669"/>
    <property type="project" value="TreeGrafter"/>
</dbReference>
<evidence type="ECO:0000259" key="2">
    <source>
        <dbReference type="Pfam" id="PF25067"/>
    </source>
</evidence>
<reference evidence="3 4" key="1">
    <citation type="journal article" date="2019" name="PLoS Biol.">
        <title>Sex chromosomes control vertical transmission of feminizing Wolbachia symbionts in an isopod.</title>
        <authorList>
            <person name="Becking T."/>
            <person name="Chebbi M.A."/>
            <person name="Giraud I."/>
            <person name="Moumen B."/>
            <person name="Laverre T."/>
            <person name="Caubet Y."/>
            <person name="Peccoud J."/>
            <person name="Gilbert C."/>
            <person name="Cordaux R."/>
        </authorList>
    </citation>
    <scope>NUCLEOTIDE SEQUENCE [LARGE SCALE GENOMIC DNA]</scope>
    <source>
        <strain evidence="3">ANa2</strain>
        <tissue evidence="3">Whole body excluding digestive tract and cuticle</tissue>
    </source>
</reference>
<dbReference type="InterPro" id="IPR013947">
    <property type="entry name" value="Mediator_Med14"/>
</dbReference>
<dbReference type="Pfam" id="PF22984">
    <property type="entry name" value="RM6_Med14"/>
    <property type="match status" value="1"/>
</dbReference>
<proteinExistence type="predicted"/>
<comment type="caution">
    <text evidence="3">The sequence shown here is derived from an EMBL/GenBank/DDBJ whole genome shotgun (WGS) entry which is preliminary data.</text>
</comment>
<dbReference type="GO" id="GO:0003712">
    <property type="term" value="F:transcription coregulator activity"/>
    <property type="evidence" value="ECO:0007669"/>
    <property type="project" value="InterPro"/>
</dbReference>
<dbReference type="Proteomes" id="UP000326759">
    <property type="component" value="Unassembled WGS sequence"/>
</dbReference>
<dbReference type="GO" id="GO:0016592">
    <property type="term" value="C:mediator complex"/>
    <property type="evidence" value="ECO:0007669"/>
    <property type="project" value="InterPro"/>
</dbReference>
<dbReference type="Pfam" id="PF25067">
    <property type="entry name" value="RM5_Med14"/>
    <property type="match status" value="1"/>
</dbReference>
<dbReference type="InterPro" id="IPR056878">
    <property type="entry name" value="RM5_Med14"/>
</dbReference>
<evidence type="ECO:0000313" key="3">
    <source>
        <dbReference type="EMBL" id="KAB7504809.1"/>
    </source>
</evidence>
<dbReference type="PANTHER" id="PTHR12809">
    <property type="entry name" value="MEDIATOR COMPLEX SUBUNIT"/>
    <property type="match status" value="1"/>
</dbReference>
<dbReference type="AlphaFoldDB" id="A0A5N5TF48"/>
<dbReference type="OrthoDB" id="205099at2759"/>